<dbReference type="PROSITE" id="PS01135">
    <property type="entry name" value="FTSZ_2"/>
    <property type="match status" value="1"/>
</dbReference>
<feature type="binding site" evidence="8">
    <location>
        <begin position="21"/>
        <end position="25"/>
    </location>
    <ligand>
        <name>GTP</name>
        <dbReference type="ChEBI" id="CHEBI:37565"/>
    </ligand>
</feature>
<dbReference type="SUPFAM" id="SSF55307">
    <property type="entry name" value="Tubulin C-terminal domain-like"/>
    <property type="match status" value="1"/>
</dbReference>
<comment type="similarity">
    <text evidence="1 8 10">Belongs to the FtsZ family.</text>
</comment>
<evidence type="ECO:0000256" key="7">
    <source>
        <dbReference type="ARBA" id="ARBA00023306"/>
    </source>
</evidence>
<name>A0A9D6V8P5_9BACT</name>
<feature type="binding site" evidence="8">
    <location>
        <position position="144"/>
    </location>
    <ligand>
        <name>GTP</name>
        <dbReference type="ChEBI" id="CHEBI:37565"/>
    </ligand>
</feature>
<evidence type="ECO:0000259" key="14">
    <source>
        <dbReference type="SMART" id="SM00865"/>
    </source>
</evidence>
<proteinExistence type="inferred from homology"/>
<dbReference type="InterPro" id="IPR018316">
    <property type="entry name" value="Tubulin/FtsZ_2-layer-sand-dom"/>
</dbReference>
<feature type="domain" description="Tubulin/FtsZ 2-layer sandwich" evidence="14">
    <location>
        <begin position="207"/>
        <end position="325"/>
    </location>
</feature>
<keyword evidence="7 8" id="KW-0131">Cell cycle</keyword>
<dbReference type="GO" id="GO:0043093">
    <property type="term" value="P:FtsZ-dependent cytokinesis"/>
    <property type="evidence" value="ECO:0007669"/>
    <property type="project" value="UniProtKB-UniRule"/>
</dbReference>
<dbReference type="HAMAP" id="MF_00909">
    <property type="entry name" value="FtsZ"/>
    <property type="match status" value="1"/>
</dbReference>
<dbReference type="PROSITE" id="PS01134">
    <property type="entry name" value="FTSZ_1"/>
    <property type="match status" value="1"/>
</dbReference>
<dbReference type="InterPro" id="IPR020805">
    <property type="entry name" value="Cell_div_FtsZ_CS"/>
</dbReference>
<dbReference type="InterPro" id="IPR037103">
    <property type="entry name" value="Tubulin/FtsZ-like_C"/>
</dbReference>
<dbReference type="SUPFAM" id="SSF52490">
    <property type="entry name" value="Tubulin nucleotide-binding domain-like"/>
    <property type="match status" value="1"/>
</dbReference>
<dbReference type="GO" id="GO:0005737">
    <property type="term" value="C:cytoplasm"/>
    <property type="evidence" value="ECO:0007669"/>
    <property type="project" value="UniProtKB-SubCell"/>
</dbReference>
<dbReference type="PANTHER" id="PTHR30314">
    <property type="entry name" value="CELL DIVISION PROTEIN FTSZ-RELATED"/>
    <property type="match status" value="1"/>
</dbReference>
<gene>
    <name evidence="8 15" type="primary">ftsZ</name>
    <name evidence="15" type="ORF">HY912_24355</name>
</gene>
<feature type="domain" description="Tubulin/FtsZ GTPase" evidence="13">
    <location>
        <begin position="13"/>
        <end position="205"/>
    </location>
</feature>
<dbReference type="InterPro" id="IPR008280">
    <property type="entry name" value="Tub_FtsZ_C"/>
</dbReference>
<evidence type="ECO:0000256" key="6">
    <source>
        <dbReference type="ARBA" id="ARBA00023210"/>
    </source>
</evidence>
<dbReference type="GO" id="GO:0003924">
    <property type="term" value="F:GTPase activity"/>
    <property type="evidence" value="ECO:0007669"/>
    <property type="project" value="UniProtKB-UniRule"/>
</dbReference>
<evidence type="ECO:0000256" key="2">
    <source>
        <dbReference type="ARBA" id="ARBA00022490"/>
    </source>
</evidence>
<comment type="subunit">
    <text evidence="8">Homodimer. Polymerizes to form a dynamic ring structure in a strictly GTP-dependent manner. Interacts directly with several other division proteins.</text>
</comment>
<dbReference type="GO" id="GO:0000917">
    <property type="term" value="P:division septum assembly"/>
    <property type="evidence" value="ECO:0007669"/>
    <property type="project" value="UniProtKB-KW"/>
</dbReference>
<dbReference type="Pfam" id="PF12327">
    <property type="entry name" value="FtsZ_C"/>
    <property type="match status" value="1"/>
</dbReference>
<dbReference type="GO" id="GO:0005525">
    <property type="term" value="F:GTP binding"/>
    <property type="evidence" value="ECO:0007669"/>
    <property type="project" value="UniProtKB-UniRule"/>
</dbReference>
<dbReference type="CDD" id="cd02201">
    <property type="entry name" value="FtsZ_type1"/>
    <property type="match status" value="1"/>
</dbReference>
<dbReference type="FunFam" id="3.40.50.1440:FF:000023">
    <property type="entry name" value="Cell division protein FtsZ"/>
    <property type="match status" value="1"/>
</dbReference>
<keyword evidence="5 8" id="KW-0342">GTP-binding</keyword>
<reference evidence="15" key="1">
    <citation type="submission" date="2020-07" db="EMBL/GenBank/DDBJ databases">
        <title>Huge and variable diversity of episymbiotic CPR bacteria and DPANN archaea in groundwater ecosystems.</title>
        <authorList>
            <person name="He C.Y."/>
            <person name="Keren R."/>
            <person name="Whittaker M."/>
            <person name="Farag I.F."/>
            <person name="Doudna J."/>
            <person name="Cate J.H.D."/>
            <person name="Banfield J.F."/>
        </authorList>
    </citation>
    <scope>NUCLEOTIDE SEQUENCE</scope>
    <source>
        <strain evidence="15">NC_groundwater_1664_Pr3_B-0.1um_52_9</strain>
    </source>
</reference>
<protein>
    <recommendedName>
        <fullName evidence="8 9">Cell division protein FtsZ</fullName>
    </recommendedName>
</protein>
<comment type="function">
    <text evidence="8 10">Essential cell division protein that forms a contractile ring structure (Z ring) at the future cell division site. The regulation of the ring assembly controls the timing and the location of cell division. One of the functions of the FtsZ ring is to recruit other cell division proteins to the septum to produce a new cell wall between the dividing cells. Binds GTP and shows GTPase activity.</text>
</comment>
<dbReference type="AlphaFoldDB" id="A0A9D6V8P5"/>
<keyword evidence="2 8" id="KW-0963">Cytoplasm</keyword>
<feature type="binding site" evidence="8">
    <location>
        <position position="140"/>
    </location>
    <ligand>
        <name>GTP</name>
        <dbReference type="ChEBI" id="CHEBI:37565"/>
    </ligand>
</feature>
<keyword evidence="4 8" id="KW-0547">Nucleotide-binding</keyword>
<dbReference type="NCBIfam" id="TIGR00065">
    <property type="entry name" value="ftsZ"/>
    <property type="match status" value="1"/>
</dbReference>
<sequence>MLDFEVQSDRNALIRVIGVGGGGSNAINNMIRSGLTGVEFIAANTDSQSLQHNLAEIKLQIGGQQTKGLGAGADPEMGRIAANEDYDNIRDILEGSDMVFITAGLGGGTGTGAAPIIARVARQEIGALTVAVVTKPFLFEGKKRMRQAEEGIEALKREVDTLIIIPNQRLLSLKKDISFLDAFRKADDVLLQGVRGISDLVTVNGLINLDFADVRTVMHEKGVALMGTGSAIGEGRVEEATRMAINSPLLEDISMTGARGVLINITGSSNMTLSEINDAVSIIQNEAHDDANIIFGAVIDEEMGDAVNVTVIATGFGRAECASGTRTEQYPMSRTSTVPVEEPKIERPAARTIVPPEPKDSHVPGFIRRSQREKNSRHLAVVDEYALDNEEDLDIPTFLRKQAE</sequence>
<evidence type="ECO:0000256" key="4">
    <source>
        <dbReference type="ARBA" id="ARBA00022741"/>
    </source>
</evidence>
<dbReference type="InterPro" id="IPR024757">
    <property type="entry name" value="FtsZ_C"/>
</dbReference>
<feature type="binding site" evidence="8">
    <location>
        <position position="187"/>
    </location>
    <ligand>
        <name>GTP</name>
        <dbReference type="ChEBI" id="CHEBI:37565"/>
    </ligand>
</feature>
<evidence type="ECO:0000256" key="3">
    <source>
        <dbReference type="ARBA" id="ARBA00022618"/>
    </source>
</evidence>
<feature type="coiled-coil region" evidence="11">
    <location>
        <begin position="138"/>
        <end position="165"/>
    </location>
</feature>
<dbReference type="SMART" id="SM00865">
    <property type="entry name" value="Tubulin_C"/>
    <property type="match status" value="1"/>
</dbReference>
<evidence type="ECO:0000256" key="5">
    <source>
        <dbReference type="ARBA" id="ARBA00023134"/>
    </source>
</evidence>
<dbReference type="GO" id="GO:0051258">
    <property type="term" value="P:protein polymerization"/>
    <property type="evidence" value="ECO:0007669"/>
    <property type="project" value="UniProtKB-UniRule"/>
</dbReference>
<comment type="subcellular location">
    <subcellularLocation>
        <location evidence="8">Cytoplasm</location>
    </subcellularLocation>
    <text evidence="8">Assembles at midcell at the inner surface of the cytoplasmic membrane.</text>
</comment>
<dbReference type="SMART" id="SM00864">
    <property type="entry name" value="Tubulin"/>
    <property type="match status" value="1"/>
</dbReference>
<dbReference type="Pfam" id="PF00091">
    <property type="entry name" value="Tubulin"/>
    <property type="match status" value="1"/>
</dbReference>
<keyword evidence="3 8" id="KW-0132">Cell division</keyword>
<dbReference type="InterPro" id="IPR000158">
    <property type="entry name" value="Cell_div_FtsZ"/>
</dbReference>
<dbReference type="InterPro" id="IPR036525">
    <property type="entry name" value="Tubulin/FtsZ_GTPase_sf"/>
</dbReference>
<dbReference type="PANTHER" id="PTHR30314:SF3">
    <property type="entry name" value="MITOCHONDRIAL DIVISION PROTEIN FSZA"/>
    <property type="match status" value="1"/>
</dbReference>
<evidence type="ECO:0000313" key="16">
    <source>
        <dbReference type="Proteomes" id="UP000807825"/>
    </source>
</evidence>
<dbReference type="InterPro" id="IPR003008">
    <property type="entry name" value="Tubulin_FtsZ_GTPase"/>
</dbReference>
<evidence type="ECO:0000256" key="8">
    <source>
        <dbReference type="HAMAP-Rule" id="MF_00909"/>
    </source>
</evidence>
<keyword evidence="11" id="KW-0175">Coiled coil</keyword>
<evidence type="ECO:0000313" key="15">
    <source>
        <dbReference type="EMBL" id="MBI5252640.1"/>
    </source>
</evidence>
<dbReference type="Gene3D" id="3.30.1330.20">
    <property type="entry name" value="Tubulin/FtsZ, C-terminal domain"/>
    <property type="match status" value="1"/>
</dbReference>
<dbReference type="GO" id="GO:0032153">
    <property type="term" value="C:cell division site"/>
    <property type="evidence" value="ECO:0007669"/>
    <property type="project" value="UniProtKB-UniRule"/>
</dbReference>
<accession>A0A9D6V8P5</accession>
<organism evidence="15 16">
    <name type="scientific">Desulfomonile tiedjei</name>
    <dbReference type="NCBI Taxonomy" id="2358"/>
    <lineage>
        <taxon>Bacteria</taxon>
        <taxon>Pseudomonadati</taxon>
        <taxon>Thermodesulfobacteriota</taxon>
        <taxon>Desulfomonilia</taxon>
        <taxon>Desulfomonilales</taxon>
        <taxon>Desulfomonilaceae</taxon>
        <taxon>Desulfomonile</taxon>
    </lineage>
</organism>
<dbReference type="Proteomes" id="UP000807825">
    <property type="component" value="Unassembled WGS sequence"/>
</dbReference>
<keyword evidence="6 8" id="KW-0717">Septation</keyword>
<evidence type="ECO:0000256" key="9">
    <source>
        <dbReference type="NCBIfam" id="TIGR00065"/>
    </source>
</evidence>
<dbReference type="PRINTS" id="PR00423">
    <property type="entry name" value="CELLDVISFTSZ"/>
</dbReference>
<evidence type="ECO:0000256" key="11">
    <source>
        <dbReference type="SAM" id="Coils"/>
    </source>
</evidence>
<dbReference type="Gene3D" id="3.40.50.1440">
    <property type="entry name" value="Tubulin/FtsZ, GTPase domain"/>
    <property type="match status" value="1"/>
</dbReference>
<evidence type="ECO:0000256" key="1">
    <source>
        <dbReference type="ARBA" id="ARBA00009690"/>
    </source>
</evidence>
<evidence type="ECO:0000259" key="13">
    <source>
        <dbReference type="SMART" id="SM00864"/>
    </source>
</evidence>
<feature type="region of interest" description="Disordered" evidence="12">
    <location>
        <begin position="353"/>
        <end position="375"/>
    </location>
</feature>
<feature type="binding site" evidence="8">
    <location>
        <begin position="108"/>
        <end position="110"/>
    </location>
    <ligand>
        <name>GTP</name>
        <dbReference type="ChEBI" id="CHEBI:37565"/>
    </ligand>
</feature>
<dbReference type="EMBL" id="JACRDE010000631">
    <property type="protein sequence ID" value="MBI5252640.1"/>
    <property type="molecule type" value="Genomic_DNA"/>
</dbReference>
<evidence type="ECO:0000256" key="10">
    <source>
        <dbReference type="RuleBase" id="RU000631"/>
    </source>
</evidence>
<dbReference type="InterPro" id="IPR045061">
    <property type="entry name" value="FtsZ/CetZ"/>
</dbReference>
<comment type="caution">
    <text evidence="15">The sequence shown here is derived from an EMBL/GenBank/DDBJ whole genome shotgun (WGS) entry which is preliminary data.</text>
</comment>
<evidence type="ECO:0000256" key="12">
    <source>
        <dbReference type="SAM" id="MobiDB-lite"/>
    </source>
</evidence>